<evidence type="ECO:0000313" key="1">
    <source>
        <dbReference type="EMBL" id="MQM20443.1"/>
    </source>
</evidence>
<evidence type="ECO:0000313" key="2">
    <source>
        <dbReference type="Proteomes" id="UP000652761"/>
    </source>
</evidence>
<keyword evidence="2" id="KW-1185">Reference proteome</keyword>
<dbReference type="Proteomes" id="UP000652761">
    <property type="component" value="Unassembled WGS sequence"/>
</dbReference>
<sequence length="101" mass="11141">MGENRRSHVGDKDGKGIPNFVNFDLPTGLKSFSALMYMVLHGTSSKRKRKEEVFTKHRGAGGHRRIIGSKSFASNTNSSFTLMPSQPENVLITLSVTVAFQ</sequence>
<dbReference type="AlphaFoldDB" id="A0A843XMN0"/>
<proteinExistence type="predicted"/>
<gene>
    <name evidence="1" type="ORF">Taro_053463</name>
</gene>
<accession>A0A843XMN0</accession>
<protein>
    <submittedName>
        <fullName evidence="1">Uncharacterized protein</fullName>
    </submittedName>
</protein>
<dbReference type="EMBL" id="NMUH01009823">
    <property type="protein sequence ID" value="MQM20443.1"/>
    <property type="molecule type" value="Genomic_DNA"/>
</dbReference>
<comment type="caution">
    <text evidence="1">The sequence shown here is derived from an EMBL/GenBank/DDBJ whole genome shotgun (WGS) entry which is preliminary data.</text>
</comment>
<organism evidence="1 2">
    <name type="scientific">Colocasia esculenta</name>
    <name type="common">Wild taro</name>
    <name type="synonym">Arum esculentum</name>
    <dbReference type="NCBI Taxonomy" id="4460"/>
    <lineage>
        <taxon>Eukaryota</taxon>
        <taxon>Viridiplantae</taxon>
        <taxon>Streptophyta</taxon>
        <taxon>Embryophyta</taxon>
        <taxon>Tracheophyta</taxon>
        <taxon>Spermatophyta</taxon>
        <taxon>Magnoliopsida</taxon>
        <taxon>Liliopsida</taxon>
        <taxon>Araceae</taxon>
        <taxon>Aroideae</taxon>
        <taxon>Colocasieae</taxon>
        <taxon>Colocasia</taxon>
    </lineage>
</organism>
<name>A0A843XMN0_COLES</name>
<reference evidence="1" key="1">
    <citation type="submission" date="2017-07" db="EMBL/GenBank/DDBJ databases">
        <title>Taro Niue Genome Assembly and Annotation.</title>
        <authorList>
            <person name="Atibalentja N."/>
            <person name="Keating K."/>
            <person name="Fields C.J."/>
        </authorList>
    </citation>
    <scope>NUCLEOTIDE SEQUENCE</scope>
    <source>
        <strain evidence="1">Niue_2</strain>
        <tissue evidence="1">Leaf</tissue>
    </source>
</reference>